<keyword evidence="4" id="KW-1185">Reference proteome</keyword>
<dbReference type="RefSeq" id="WP_089269473.1">
    <property type="nucleotide sequence ID" value="NZ_FZNN01000003.1"/>
</dbReference>
<dbReference type="OrthoDB" id="8477685at2"/>
<keyword evidence="2" id="KW-0812">Transmembrane</keyword>
<keyword evidence="2" id="KW-1133">Transmembrane helix</keyword>
<evidence type="ECO:0000313" key="4">
    <source>
        <dbReference type="Proteomes" id="UP000198417"/>
    </source>
</evidence>
<proteinExistence type="predicted"/>
<feature type="region of interest" description="Disordered" evidence="1">
    <location>
        <begin position="545"/>
        <end position="566"/>
    </location>
</feature>
<organism evidence="3 4">
    <name type="scientific">Puniceibacterium sediminis</name>
    <dbReference type="NCBI Taxonomy" id="1608407"/>
    <lineage>
        <taxon>Bacteria</taxon>
        <taxon>Pseudomonadati</taxon>
        <taxon>Pseudomonadota</taxon>
        <taxon>Alphaproteobacteria</taxon>
        <taxon>Rhodobacterales</taxon>
        <taxon>Paracoccaceae</taxon>
        <taxon>Puniceibacterium</taxon>
    </lineage>
</organism>
<feature type="transmembrane region" description="Helical" evidence="2">
    <location>
        <begin position="62"/>
        <end position="81"/>
    </location>
</feature>
<reference evidence="3 4" key="1">
    <citation type="submission" date="2017-06" db="EMBL/GenBank/DDBJ databases">
        <authorList>
            <person name="Kim H.J."/>
            <person name="Triplett B.A."/>
        </authorList>
    </citation>
    <scope>NUCLEOTIDE SEQUENCE [LARGE SCALE GENOMIC DNA]</scope>
    <source>
        <strain evidence="3 4">DSM 29052</strain>
    </source>
</reference>
<dbReference type="AlphaFoldDB" id="A0A238VTX9"/>
<feature type="compositionally biased region" description="Low complexity" evidence="1">
    <location>
        <begin position="651"/>
        <end position="668"/>
    </location>
</feature>
<feature type="compositionally biased region" description="Gly residues" evidence="1">
    <location>
        <begin position="669"/>
        <end position="684"/>
    </location>
</feature>
<dbReference type="InterPro" id="IPR012683">
    <property type="entry name" value="CHP02302_TM"/>
</dbReference>
<evidence type="ECO:0000256" key="2">
    <source>
        <dbReference type="SAM" id="Phobius"/>
    </source>
</evidence>
<dbReference type="Pfam" id="PF13779">
    <property type="entry name" value="DUF4175"/>
    <property type="match status" value="1"/>
</dbReference>
<protein>
    <submittedName>
        <fullName evidence="3">TIGR02302 family protein</fullName>
    </submittedName>
</protein>
<evidence type="ECO:0000256" key="1">
    <source>
        <dbReference type="SAM" id="MobiDB-lite"/>
    </source>
</evidence>
<name>A0A238VTX9_9RHOB</name>
<dbReference type="Proteomes" id="UP000198417">
    <property type="component" value="Unassembled WGS sequence"/>
</dbReference>
<accession>A0A238VTX9</accession>
<evidence type="ECO:0000313" key="3">
    <source>
        <dbReference type="EMBL" id="SNR37775.1"/>
    </source>
</evidence>
<feature type="compositionally biased region" description="Basic and acidic residues" evidence="1">
    <location>
        <begin position="693"/>
        <end position="707"/>
    </location>
</feature>
<feature type="compositionally biased region" description="Low complexity" evidence="1">
    <location>
        <begin position="770"/>
        <end position="780"/>
    </location>
</feature>
<feature type="compositionally biased region" description="Basic and acidic residues" evidence="1">
    <location>
        <begin position="746"/>
        <end position="761"/>
    </location>
</feature>
<feature type="region of interest" description="Disordered" evidence="1">
    <location>
        <begin position="649"/>
        <end position="814"/>
    </location>
</feature>
<dbReference type="NCBIfam" id="TIGR02302">
    <property type="entry name" value="aProt_lowcomp"/>
    <property type="match status" value="1"/>
</dbReference>
<feature type="transmembrane region" description="Helical" evidence="2">
    <location>
        <begin position="155"/>
        <end position="174"/>
    </location>
</feature>
<gene>
    <name evidence="3" type="ORF">SAMN06265370_103162</name>
</gene>
<sequence length="851" mass="93338">MASPDTLPPEIFKAVRGPLFLTRTGMVAERVVRAFWPLWSVVFVAVAALMLGLQDLVRVEVIWAAVGVLGLGVVVAAVWGARRFRMPTRAGALARLDATMRGNPIQSVLDTQAIGGDDAASLAVWRAHQARMRARLSEAKAVQPDLRVSAADPFALRYVALLALFTALLFGSVLRVQSVTGMGPGGANLASGPTWEGWMEPPAYTRLPSIYLNDITDSALNVPEGARITLRMYGEVGALTVSESVSGNPLPDGGNPETAQEFTVVQSGTLAIDGPGGRVWDVAMAPDEPPMVTREGEVEASYDGEASIPFAATDDHGVIAGTARFELALDQVERRYGQRIAPEARDAIEVPLPMPISGDRSKFTETLIENFSEHPWANLPVTITLSVEDAAGQDGSVAPEVMTLPGRRFFDPMAAAIIEQRRALLWNRDNARDIGQILRAVSHRPDDIFRSAVHYLRLRTILRRMESFARFGMTDDQQAELSNAMWDLALLLEEGNLDDARERLKRAQDRLAEAMKNGASDQEIAELMQELREATDDYMRQLSAEAQKEAEQNPDSQMSQNQEGMQMNQSDLQAMMDKIQELMEQGRMAEAQQALEELRQMMENMRVTQGEGQGGQSPGQQAMEDLSETLRDQQSLSDQAFRDLQEQFNPGQEGQQPGQGQQGQQGQSQQGGQGQQPGQQGEGGQSLQQDLAQRQRDLRDELNRQRSDLPGQGTAEGDAARDALNRAEGAMEGAEDALRGDNLAEAIDKQSEAMEALREGMRNLGEALAQQQQQNQGQQGMAEGTQPGQQRDPLGRSAGSSGQIGSEDGMLQGEDVYRRARELLDEIRRRSGEGQRPDEELDYLERLLERF</sequence>
<dbReference type="EMBL" id="FZNN01000003">
    <property type="protein sequence ID" value="SNR37775.1"/>
    <property type="molecule type" value="Genomic_DNA"/>
</dbReference>
<keyword evidence="2" id="KW-0472">Membrane</keyword>
<feature type="compositionally biased region" description="Polar residues" evidence="1">
    <location>
        <begin position="553"/>
        <end position="566"/>
    </location>
</feature>
<feature type="transmembrane region" description="Helical" evidence="2">
    <location>
        <begin position="31"/>
        <end position="50"/>
    </location>
</feature>